<evidence type="ECO:0000313" key="1">
    <source>
        <dbReference type="EMBL" id="CAG7820446.1"/>
    </source>
</evidence>
<accession>A0A8J2KVA9</accession>
<comment type="caution">
    <text evidence="1">The sequence shown here is derived from an EMBL/GenBank/DDBJ whole genome shotgun (WGS) entry which is preliminary data.</text>
</comment>
<protein>
    <submittedName>
        <fullName evidence="1">Uncharacterized protein</fullName>
    </submittedName>
</protein>
<sequence>LAFPSRSDWSTFAGSPSVVRKIPF</sequence>
<reference evidence="1" key="1">
    <citation type="submission" date="2021-06" db="EMBL/GenBank/DDBJ databases">
        <authorList>
            <person name="Hodson N. C."/>
            <person name="Mongue J. A."/>
            <person name="Jaron S. K."/>
        </authorList>
    </citation>
    <scope>NUCLEOTIDE SEQUENCE</scope>
</reference>
<dbReference type="EMBL" id="CAJVCH010478700">
    <property type="protein sequence ID" value="CAG7820446.1"/>
    <property type="molecule type" value="Genomic_DNA"/>
</dbReference>
<dbReference type="AlphaFoldDB" id="A0A8J2KVA9"/>
<gene>
    <name evidence="1" type="ORF">AFUS01_LOCUS30836</name>
</gene>
<name>A0A8J2KVA9_9HEXA</name>
<keyword evidence="2" id="KW-1185">Reference proteome</keyword>
<organism evidence="1 2">
    <name type="scientific">Allacma fusca</name>
    <dbReference type="NCBI Taxonomy" id="39272"/>
    <lineage>
        <taxon>Eukaryota</taxon>
        <taxon>Metazoa</taxon>
        <taxon>Ecdysozoa</taxon>
        <taxon>Arthropoda</taxon>
        <taxon>Hexapoda</taxon>
        <taxon>Collembola</taxon>
        <taxon>Symphypleona</taxon>
        <taxon>Sminthuridae</taxon>
        <taxon>Allacma</taxon>
    </lineage>
</organism>
<proteinExistence type="predicted"/>
<dbReference type="Proteomes" id="UP000708208">
    <property type="component" value="Unassembled WGS sequence"/>
</dbReference>
<feature type="non-terminal residue" evidence="1">
    <location>
        <position position="1"/>
    </location>
</feature>
<evidence type="ECO:0000313" key="2">
    <source>
        <dbReference type="Proteomes" id="UP000708208"/>
    </source>
</evidence>